<name>A0A0Q0VLC3_9ARCH</name>
<evidence type="ECO:0000256" key="4">
    <source>
        <dbReference type="ARBA" id="ARBA00023186"/>
    </source>
</evidence>
<dbReference type="EMBL" id="LKBG01000250">
    <property type="protein sequence ID" value="KQB34235.1"/>
    <property type="molecule type" value="Genomic_DNA"/>
</dbReference>
<dbReference type="AlphaFoldDB" id="A0A0Q0VLC3"/>
<dbReference type="GO" id="GO:0016887">
    <property type="term" value="F:ATP hydrolysis activity"/>
    <property type="evidence" value="ECO:0007669"/>
    <property type="project" value="InterPro"/>
</dbReference>
<dbReference type="GO" id="GO:0005524">
    <property type="term" value="F:ATP binding"/>
    <property type="evidence" value="ECO:0007669"/>
    <property type="project" value="UniProtKB-KW"/>
</dbReference>
<dbReference type="PRINTS" id="PR00304">
    <property type="entry name" value="TCOMPLEXTCP1"/>
</dbReference>
<accession>A0A0Q0VLC3</accession>
<dbReference type="InterPro" id="IPR002423">
    <property type="entry name" value="Cpn60/GroEL/TCP-1"/>
</dbReference>
<keyword evidence="2 5" id="KW-0547">Nucleotide-binding</keyword>
<sequence length="547" mass="58789">MIGGQPIFVLREGTKRESGKDAMQENIDAAKAIATSIRSTLGPRGMDKMLVDSLGDIVITNDGVTILKEMDVEHPAAKMMVEVSKTQDSYVGDGTTTAVVLAGALLDQAQSLINQNVHPTVITNGFKMAAEQASKILDQISKPVKISDRDLLVQMAKTSLNSKSASVEEDLLGGISYDAIKSIAEERDGKYYVDFDNLQIVKKQGGEIQETQLIDGIILDKEKVHPNMPKLVKDAKIALLDVALEIKKPEFDTNLQISDPRMIQKFLSQEEDLLKDMVEKIKATGANVVITQKGIDDMAQHYLAKDGIYAVRRVKKSDVDKLAKATGATIISSLEEITENDLGHADSVEERKVGDDYMTFVTGCKNPKAISLLIRAGTEHVADEIERSLTDSLHVVAAAVEDGAYVTGGGSAAEEMAFNLRSYASKVGGRQQLAIEKFADALEDIPRALAENAGLDPIDILIQIRSAHANGKKTYGLNVFKGTVEDMEKLGVIEPIRVGKQAVAAATEAAVMILRIDDVIATKSSKNNPSPGGPQGGMGGGMPGGEY</sequence>
<dbReference type="Gene3D" id="3.50.7.10">
    <property type="entry name" value="GroEL"/>
    <property type="match status" value="1"/>
</dbReference>
<dbReference type="CDD" id="cd03343">
    <property type="entry name" value="cpn60"/>
    <property type="match status" value="1"/>
</dbReference>
<dbReference type="GO" id="GO:0140662">
    <property type="term" value="F:ATP-dependent protein folding chaperone"/>
    <property type="evidence" value="ECO:0007669"/>
    <property type="project" value="InterPro"/>
</dbReference>
<evidence type="ECO:0000256" key="2">
    <source>
        <dbReference type="ARBA" id="ARBA00022741"/>
    </source>
</evidence>
<dbReference type="PROSITE" id="PS00995">
    <property type="entry name" value="TCP1_3"/>
    <property type="match status" value="1"/>
</dbReference>
<dbReference type="InterPro" id="IPR053374">
    <property type="entry name" value="TCP-1_chaperonin"/>
</dbReference>
<dbReference type="PROSITE" id="PS00750">
    <property type="entry name" value="TCP1_1"/>
    <property type="match status" value="1"/>
</dbReference>
<reference evidence="8 9" key="2">
    <citation type="submission" date="2015-09" db="EMBL/GenBank/DDBJ databases">
        <title>Heavy metals and arsenic resistance mechanisms in polyextremophilic archaea of the family Ferroplasmaceae.</title>
        <authorList>
            <person name="Bulaev A.G."/>
            <person name="Kanygina A.V."/>
        </authorList>
    </citation>
    <scope>NUCLEOTIDE SEQUENCE [LARGE SCALE GENOMIC DNA]</scope>
    <source>
        <strain evidence="8 9">VT</strain>
    </source>
</reference>
<feature type="compositionally biased region" description="Gly residues" evidence="6">
    <location>
        <begin position="533"/>
        <end position="547"/>
    </location>
</feature>
<dbReference type="EMBL" id="LJCQ01000186">
    <property type="protein sequence ID" value="KPV46759.1"/>
    <property type="molecule type" value="Genomic_DNA"/>
</dbReference>
<dbReference type="SUPFAM" id="SSF48592">
    <property type="entry name" value="GroEL equatorial domain-like"/>
    <property type="match status" value="1"/>
</dbReference>
<keyword evidence="4 5" id="KW-0143">Chaperone</keyword>
<dbReference type="NCBIfam" id="NF041082">
    <property type="entry name" value="thermosome_alpha"/>
    <property type="match status" value="1"/>
</dbReference>
<organism evidence="8 9">
    <name type="scientific">Acidiplasma aeolicum</name>
    <dbReference type="NCBI Taxonomy" id="507754"/>
    <lineage>
        <taxon>Archaea</taxon>
        <taxon>Methanobacteriati</taxon>
        <taxon>Thermoplasmatota</taxon>
        <taxon>Thermoplasmata</taxon>
        <taxon>Thermoplasmatales</taxon>
        <taxon>Ferroplasmaceae</taxon>
        <taxon>Acidiplasma</taxon>
    </lineage>
</organism>
<keyword evidence="9" id="KW-1185">Reference proteome</keyword>
<keyword evidence="3 5" id="KW-0067">ATP-binding</keyword>
<dbReference type="PANTHER" id="PTHR11353">
    <property type="entry name" value="CHAPERONIN"/>
    <property type="match status" value="1"/>
</dbReference>
<dbReference type="Gene3D" id="3.30.260.10">
    <property type="entry name" value="TCP-1-like chaperonin intermediate domain"/>
    <property type="match status" value="1"/>
</dbReference>
<dbReference type="GO" id="GO:0051082">
    <property type="term" value="F:unfolded protein binding"/>
    <property type="evidence" value="ECO:0007669"/>
    <property type="project" value="InterPro"/>
</dbReference>
<dbReference type="RefSeq" id="WP_048100845.1">
    <property type="nucleotide sequence ID" value="NZ_JBBYJF010000010.1"/>
</dbReference>
<comment type="caution">
    <text evidence="8">The sequence shown here is derived from an EMBL/GenBank/DDBJ whole genome shotgun (WGS) entry which is preliminary data.</text>
</comment>
<evidence type="ECO:0000256" key="3">
    <source>
        <dbReference type="ARBA" id="ARBA00022840"/>
    </source>
</evidence>
<dbReference type="NCBIfam" id="TIGR02339">
    <property type="entry name" value="thermosome_arch"/>
    <property type="match status" value="1"/>
</dbReference>
<dbReference type="Proteomes" id="UP000050515">
    <property type="component" value="Unassembled WGS sequence"/>
</dbReference>
<dbReference type="Proteomes" id="UP000050320">
    <property type="component" value="Unassembled WGS sequence"/>
</dbReference>
<dbReference type="InterPro" id="IPR017998">
    <property type="entry name" value="Chaperone_TCP-1"/>
</dbReference>
<dbReference type="Gene3D" id="1.10.560.10">
    <property type="entry name" value="GroEL-like equatorial domain"/>
    <property type="match status" value="1"/>
</dbReference>
<evidence type="ECO:0000256" key="6">
    <source>
        <dbReference type="SAM" id="MobiDB-lite"/>
    </source>
</evidence>
<comment type="similarity">
    <text evidence="1 5">Belongs to the TCP-1 chaperonin family.</text>
</comment>
<dbReference type="InterPro" id="IPR012714">
    <property type="entry name" value="Thermosome_arc"/>
</dbReference>
<dbReference type="NCBIfam" id="NF041083">
    <property type="entry name" value="thermosome_beta"/>
    <property type="match status" value="1"/>
</dbReference>
<gene>
    <name evidence="8" type="ORF">AOG54_05465</name>
    <name evidence="7" type="ORF">SE19_04035</name>
</gene>
<evidence type="ECO:0000256" key="1">
    <source>
        <dbReference type="ARBA" id="ARBA00008020"/>
    </source>
</evidence>
<dbReference type="InterPro" id="IPR002194">
    <property type="entry name" value="Chaperonin_TCP-1_CS"/>
</dbReference>
<evidence type="ECO:0000256" key="5">
    <source>
        <dbReference type="RuleBase" id="RU004187"/>
    </source>
</evidence>
<proteinExistence type="inferred from homology"/>
<dbReference type="InterPro" id="IPR027413">
    <property type="entry name" value="GROEL-like_equatorial_sf"/>
</dbReference>
<dbReference type="InterPro" id="IPR027409">
    <property type="entry name" value="GroEL-like_apical_dom_sf"/>
</dbReference>
<protein>
    <submittedName>
        <fullName evidence="8">Thermosome subunit</fullName>
    </submittedName>
</protein>
<dbReference type="Pfam" id="PF00118">
    <property type="entry name" value="Cpn60_TCP1"/>
    <property type="match status" value="1"/>
</dbReference>
<dbReference type="GeneID" id="84221726"/>
<dbReference type="SUPFAM" id="SSF52029">
    <property type="entry name" value="GroEL apical domain-like"/>
    <property type="match status" value="1"/>
</dbReference>
<dbReference type="PATRIC" id="fig|507754.4.peg.41"/>
<evidence type="ECO:0000313" key="9">
    <source>
        <dbReference type="Proteomes" id="UP000050320"/>
    </source>
</evidence>
<evidence type="ECO:0000313" key="8">
    <source>
        <dbReference type="EMBL" id="KQB34235.1"/>
    </source>
</evidence>
<dbReference type="OrthoDB" id="9362at2157"/>
<evidence type="ECO:0000313" key="7">
    <source>
        <dbReference type="EMBL" id="KPV46759.1"/>
    </source>
</evidence>
<feature type="region of interest" description="Disordered" evidence="6">
    <location>
        <begin position="523"/>
        <end position="547"/>
    </location>
</feature>
<dbReference type="InterPro" id="IPR054827">
    <property type="entry name" value="thermosome_alpha"/>
</dbReference>
<evidence type="ECO:0000313" key="10">
    <source>
        <dbReference type="Proteomes" id="UP000050515"/>
    </source>
</evidence>
<dbReference type="PROSITE" id="PS00751">
    <property type="entry name" value="TCP1_2"/>
    <property type="match status" value="1"/>
</dbReference>
<dbReference type="InterPro" id="IPR027410">
    <property type="entry name" value="TCP-1-like_intermed_sf"/>
</dbReference>
<dbReference type="SUPFAM" id="SSF54849">
    <property type="entry name" value="GroEL-intermediate domain like"/>
    <property type="match status" value="1"/>
</dbReference>
<reference evidence="7 10" key="1">
    <citation type="submission" date="2015-09" db="EMBL/GenBank/DDBJ databases">
        <title>Draft genome sequence of Acidiplasma aeolicum DSM 18409.</title>
        <authorList>
            <person name="Hemp J."/>
        </authorList>
    </citation>
    <scope>NUCLEOTIDE SEQUENCE [LARGE SCALE GENOMIC DNA]</scope>
    <source>
        <strain evidence="7 10">V</strain>
    </source>
</reference>